<proteinExistence type="predicted"/>
<reference evidence="1" key="1">
    <citation type="submission" date="2019-12" db="EMBL/GenBank/DDBJ databases">
        <title>Novel species isolated from a subtropical stream in China.</title>
        <authorList>
            <person name="Lu H."/>
        </authorList>
    </citation>
    <scope>NUCLEOTIDE SEQUENCE [LARGE SCALE GENOMIC DNA]</scope>
    <source>
        <strain evidence="1">FT81W</strain>
    </source>
</reference>
<organism evidence="1 2">
    <name type="scientific">Duganella vulcania</name>
    <dbReference type="NCBI Taxonomy" id="2692166"/>
    <lineage>
        <taxon>Bacteria</taxon>
        <taxon>Pseudomonadati</taxon>
        <taxon>Pseudomonadota</taxon>
        <taxon>Betaproteobacteria</taxon>
        <taxon>Burkholderiales</taxon>
        <taxon>Oxalobacteraceae</taxon>
        <taxon>Telluria group</taxon>
        <taxon>Duganella</taxon>
    </lineage>
</organism>
<evidence type="ECO:0000313" key="1">
    <source>
        <dbReference type="EMBL" id="MYM92520.1"/>
    </source>
</evidence>
<gene>
    <name evidence="1" type="ORF">GTP90_01440</name>
</gene>
<dbReference type="EMBL" id="WWCX01000001">
    <property type="protein sequence ID" value="MYM92520.1"/>
    <property type="molecule type" value="Genomic_DNA"/>
</dbReference>
<dbReference type="RefSeq" id="WP_161081785.1">
    <property type="nucleotide sequence ID" value="NZ_WWCX01000001.1"/>
</dbReference>
<sequence length="136" mass="14863">MEPIRESNKRLLAEFAVKERKRIVELAASGQLVELVRMAEQLGVTPQAVLDAEATCRIFSLEGINGKLYPAFYASTRLNRVLLEAVSSRLDRLPGASKWQFFTTPRLSLGGKTPIEALEAGENDLVVAAAAAFMEG</sequence>
<accession>A0A845GG81</accession>
<dbReference type="Proteomes" id="UP000447355">
    <property type="component" value="Unassembled WGS sequence"/>
</dbReference>
<comment type="caution">
    <text evidence="1">The sequence shown here is derived from an EMBL/GenBank/DDBJ whole genome shotgun (WGS) entry which is preliminary data.</text>
</comment>
<protein>
    <submittedName>
        <fullName evidence="1">Uncharacterized protein</fullName>
    </submittedName>
</protein>
<name>A0A845GG81_9BURK</name>
<evidence type="ECO:0000313" key="2">
    <source>
        <dbReference type="Proteomes" id="UP000447355"/>
    </source>
</evidence>
<dbReference type="AlphaFoldDB" id="A0A845GG81"/>